<proteinExistence type="predicted"/>
<dbReference type="SUPFAM" id="SSF53271">
    <property type="entry name" value="PRTase-like"/>
    <property type="match status" value="1"/>
</dbReference>
<dbReference type="AlphaFoldDB" id="A0A9D9GYP2"/>
<keyword evidence="1" id="KW-0808">Transferase</keyword>
<keyword evidence="2 4" id="KW-0315">Glutamine amidotransferase</keyword>
<evidence type="ECO:0000313" key="4">
    <source>
        <dbReference type="EMBL" id="MBO8431930.1"/>
    </source>
</evidence>
<evidence type="ECO:0000256" key="1">
    <source>
        <dbReference type="ARBA" id="ARBA00022679"/>
    </source>
</evidence>
<evidence type="ECO:0000259" key="3">
    <source>
        <dbReference type="PROSITE" id="PS51278"/>
    </source>
</evidence>
<sequence length="634" mass="72278">MSEPIKHECGIALLRLRKPLDYYREKYGDSLYGLGRMYLLMEKQHNRGQDGAGMVNIKFGMPPGTTYTDVVKSNTATPIKDIFQRTYADIENRVKGHEDRLSDMAWVKDNLPFSGELFLGHLRYGTFGKNDIRNIHPFIRESNWKTRNLIIAGNFNLTNINELFDHLVECGQHPVQMGDTITVLEKLAKFLDHENQRLYDEYKAKGLSKIEISAIMPKALDLKAIVKKIAEDWDGGFVFGGMVGYGDAFVIRDRHGIRPAYYYCDDEVLVVASERPVIQTVFNVPFEKVTELPAGHIILSRYSGEVEISPCLEPVEKQTPCSFEHIYFSRGTDAQIYEERKKLGALLVPAVLEAIDYDLENCVFTSIPNTAQVAYTGMRDAVYAYTEEQKAKKIAALDHKPDWEELRKILSFRPRMEQIVVKDAKMRTFITGDDQRNDLVSHVYDVTYGQVRTNTDSLVAIDDSIVRGTTLRQSILRILDRLAPKKIVIVSSAPQIRYPDCYGIDMAKLSDFIAFQAAIALLKERGMDNVIQETYQLCKAQLDLPRQEAVNHVKAIYAPFTDEEISAQIARMLKTKHIRAEVQVIYQTVENLHKACPQNTGDWYFTGNYPTPGGNLVVCRSFVNYMENRNARAY</sequence>
<organism evidence="4 5">
    <name type="scientific">Candidatus Pullibacteroides excrementavium</name>
    <dbReference type="NCBI Taxonomy" id="2840905"/>
    <lineage>
        <taxon>Bacteria</taxon>
        <taxon>Pseudomonadati</taxon>
        <taxon>Bacteroidota</taxon>
        <taxon>Bacteroidia</taxon>
        <taxon>Bacteroidales</taxon>
        <taxon>Candidatus Pullibacteroides</taxon>
    </lineage>
</organism>
<reference evidence="4" key="2">
    <citation type="journal article" date="2021" name="PeerJ">
        <title>Extensive microbial diversity within the chicken gut microbiome revealed by metagenomics and culture.</title>
        <authorList>
            <person name="Gilroy R."/>
            <person name="Ravi A."/>
            <person name="Getino M."/>
            <person name="Pursley I."/>
            <person name="Horton D.L."/>
            <person name="Alikhan N.F."/>
            <person name="Baker D."/>
            <person name="Gharbi K."/>
            <person name="Hall N."/>
            <person name="Watson M."/>
            <person name="Adriaenssens E.M."/>
            <person name="Foster-Nyarko E."/>
            <person name="Jarju S."/>
            <person name="Secka A."/>
            <person name="Antonio M."/>
            <person name="Oren A."/>
            <person name="Chaudhuri R.R."/>
            <person name="La Ragione R."/>
            <person name="Hildebrand F."/>
            <person name="Pallen M.J."/>
        </authorList>
    </citation>
    <scope>NUCLEOTIDE SEQUENCE</scope>
    <source>
        <strain evidence="4">2889</strain>
    </source>
</reference>
<dbReference type="EMBL" id="JADIMZ010000019">
    <property type="protein sequence ID" value="MBO8431930.1"/>
    <property type="molecule type" value="Genomic_DNA"/>
</dbReference>
<dbReference type="PANTHER" id="PTHR11907">
    <property type="entry name" value="AMIDOPHOSPHORIBOSYLTRANSFERASE"/>
    <property type="match status" value="1"/>
</dbReference>
<comment type="caution">
    <text evidence="4">The sequence shown here is derived from an EMBL/GenBank/DDBJ whole genome shotgun (WGS) entry which is preliminary data.</text>
</comment>
<dbReference type="PROSITE" id="PS51278">
    <property type="entry name" value="GATASE_TYPE_2"/>
    <property type="match status" value="1"/>
</dbReference>
<evidence type="ECO:0000313" key="5">
    <source>
        <dbReference type="Proteomes" id="UP000823612"/>
    </source>
</evidence>
<protein>
    <submittedName>
        <fullName evidence="4">Class II glutamine amidotransferase</fullName>
    </submittedName>
</protein>
<dbReference type="Gene3D" id="3.60.20.10">
    <property type="entry name" value="Glutamine Phosphoribosylpyrophosphate, subunit 1, domain 1"/>
    <property type="match status" value="1"/>
</dbReference>
<name>A0A9D9GYP2_9BACT</name>
<evidence type="ECO:0000256" key="2">
    <source>
        <dbReference type="ARBA" id="ARBA00022962"/>
    </source>
</evidence>
<dbReference type="SUPFAM" id="SSF56235">
    <property type="entry name" value="N-terminal nucleophile aminohydrolases (Ntn hydrolases)"/>
    <property type="match status" value="1"/>
</dbReference>
<dbReference type="CDD" id="cd00352">
    <property type="entry name" value="Gn_AT_II"/>
    <property type="match status" value="1"/>
</dbReference>
<dbReference type="Proteomes" id="UP000823612">
    <property type="component" value="Unassembled WGS sequence"/>
</dbReference>
<dbReference type="InterPro" id="IPR029057">
    <property type="entry name" value="PRTase-like"/>
</dbReference>
<reference evidence="4" key="1">
    <citation type="submission" date="2020-10" db="EMBL/GenBank/DDBJ databases">
        <authorList>
            <person name="Gilroy R."/>
        </authorList>
    </citation>
    <scope>NUCLEOTIDE SEQUENCE</scope>
    <source>
        <strain evidence="4">2889</strain>
    </source>
</reference>
<dbReference type="InterPro" id="IPR017932">
    <property type="entry name" value="GATase_2_dom"/>
</dbReference>
<dbReference type="GO" id="GO:0016740">
    <property type="term" value="F:transferase activity"/>
    <property type="evidence" value="ECO:0007669"/>
    <property type="project" value="UniProtKB-KW"/>
</dbReference>
<feature type="domain" description="Glutamine amidotransferase type-2" evidence="3">
    <location>
        <begin position="9"/>
        <end position="303"/>
    </location>
</feature>
<accession>A0A9D9GYP2</accession>
<gene>
    <name evidence="4" type="ORF">IAB08_01370</name>
</gene>
<dbReference type="InterPro" id="IPR029055">
    <property type="entry name" value="Ntn_hydrolases_N"/>
</dbReference>